<dbReference type="GO" id="GO:0005524">
    <property type="term" value="F:ATP binding"/>
    <property type="evidence" value="ECO:0007669"/>
    <property type="project" value="InterPro"/>
</dbReference>
<accession>A0A6C0H6I6</accession>
<sequence>MRKLVKKFYPRYLSHLHQAIAKKHLGTGSFADVSVYQCQEIHNASSTTHVCNQSFVVKQLRFADVGCWNREDMEKNIVYFKNVYFTNKKLVHRYVIRMSFILWTSIVKLIL</sequence>
<name>A0A6C0H6I6_9ZZZZ</name>
<dbReference type="InterPro" id="IPR017441">
    <property type="entry name" value="Protein_kinase_ATP_BS"/>
</dbReference>
<protein>
    <recommendedName>
        <fullName evidence="2">Protein kinase domain-containing protein</fullName>
    </recommendedName>
</protein>
<dbReference type="AlphaFoldDB" id="A0A6C0H6I6"/>
<dbReference type="PROSITE" id="PS00107">
    <property type="entry name" value="PROTEIN_KINASE_ATP"/>
    <property type="match status" value="1"/>
</dbReference>
<evidence type="ECO:0008006" key="2">
    <source>
        <dbReference type="Google" id="ProtNLM"/>
    </source>
</evidence>
<proteinExistence type="predicted"/>
<evidence type="ECO:0000313" key="1">
    <source>
        <dbReference type="EMBL" id="QHT76168.1"/>
    </source>
</evidence>
<organism evidence="1">
    <name type="scientific">viral metagenome</name>
    <dbReference type="NCBI Taxonomy" id="1070528"/>
    <lineage>
        <taxon>unclassified sequences</taxon>
        <taxon>metagenomes</taxon>
        <taxon>organismal metagenomes</taxon>
    </lineage>
</organism>
<dbReference type="EMBL" id="MN739890">
    <property type="protein sequence ID" value="QHT76168.1"/>
    <property type="molecule type" value="Genomic_DNA"/>
</dbReference>
<reference evidence="1" key="1">
    <citation type="journal article" date="2020" name="Nature">
        <title>Giant virus diversity and host interactions through global metagenomics.</title>
        <authorList>
            <person name="Schulz F."/>
            <person name="Roux S."/>
            <person name="Paez-Espino D."/>
            <person name="Jungbluth S."/>
            <person name="Walsh D.A."/>
            <person name="Denef V.J."/>
            <person name="McMahon K.D."/>
            <person name="Konstantinidis K.T."/>
            <person name="Eloe-Fadrosh E.A."/>
            <person name="Kyrpides N.C."/>
            <person name="Woyke T."/>
        </authorList>
    </citation>
    <scope>NUCLEOTIDE SEQUENCE</scope>
    <source>
        <strain evidence="1">GVMAG-M-3300023179-73</strain>
    </source>
</reference>